<dbReference type="Gene3D" id="4.10.450.10">
    <property type="entry name" value="Glucose Oxidase, domain 2"/>
    <property type="match status" value="1"/>
</dbReference>
<dbReference type="EC" id="1.1.3.4" evidence="16"/>
<dbReference type="InterPro" id="IPR017850">
    <property type="entry name" value="Alkaline_phosphatase_core_sf"/>
</dbReference>
<evidence type="ECO:0000256" key="14">
    <source>
        <dbReference type="ARBA" id="ARBA00023180"/>
    </source>
</evidence>
<keyword evidence="12" id="KW-0274">FAD</keyword>
<evidence type="ECO:0000313" key="21">
    <source>
        <dbReference type="Proteomes" id="UP000247810"/>
    </source>
</evidence>
<evidence type="ECO:0000256" key="11">
    <source>
        <dbReference type="ARBA" id="ARBA00022801"/>
    </source>
</evidence>
<evidence type="ECO:0000256" key="6">
    <source>
        <dbReference type="ARBA" id="ARBA00011738"/>
    </source>
</evidence>
<dbReference type="InterPro" id="IPR027424">
    <property type="entry name" value="Glucose_Oxidase_domain_2"/>
</dbReference>
<evidence type="ECO:0000313" key="20">
    <source>
        <dbReference type="EMBL" id="PYH95675.1"/>
    </source>
</evidence>
<dbReference type="InterPro" id="IPR036188">
    <property type="entry name" value="FAD/NAD-bd_sf"/>
</dbReference>
<dbReference type="CDD" id="cd16031">
    <property type="entry name" value="G6S_like"/>
    <property type="match status" value="1"/>
</dbReference>
<comment type="similarity">
    <text evidence="4">Belongs to the sulfatase family.</text>
</comment>
<dbReference type="Pfam" id="PF00732">
    <property type="entry name" value="GMC_oxred_N"/>
    <property type="match status" value="1"/>
</dbReference>
<dbReference type="EMBL" id="KZ825849">
    <property type="protein sequence ID" value="PYH95675.1"/>
    <property type="molecule type" value="Genomic_DNA"/>
</dbReference>
<keyword evidence="11" id="KW-0378">Hydrolase</keyword>
<dbReference type="InterPro" id="IPR007867">
    <property type="entry name" value="GMC_OxRtase_C"/>
</dbReference>
<accession>A0A319DE62</accession>
<dbReference type="GO" id="GO:0046562">
    <property type="term" value="F:beta-D-glucose oxidase activity"/>
    <property type="evidence" value="ECO:0007669"/>
    <property type="project" value="UniProtKB-EC"/>
</dbReference>
<dbReference type="SUPFAM" id="SSF54373">
    <property type="entry name" value="FAD-linked reductases, C-terminal domain"/>
    <property type="match status" value="1"/>
</dbReference>
<dbReference type="OrthoDB" id="103349at2759"/>
<dbReference type="Gene3D" id="3.30.560.10">
    <property type="entry name" value="Glucose Oxidase, domain 3"/>
    <property type="match status" value="1"/>
</dbReference>
<evidence type="ECO:0000256" key="16">
    <source>
        <dbReference type="ARBA" id="ARBA00049722"/>
    </source>
</evidence>
<comment type="cofactor">
    <cofactor evidence="1">
        <name>FAD</name>
        <dbReference type="ChEBI" id="CHEBI:57692"/>
    </cofactor>
</comment>
<dbReference type="InterPro" id="IPR024607">
    <property type="entry name" value="Sulfatase_CS"/>
</dbReference>
<feature type="domain" description="Glucose-methanol-choline oxidoreductase C-terminal" evidence="19">
    <location>
        <begin position="914"/>
        <end position="1038"/>
    </location>
</feature>
<dbReference type="SUPFAM" id="SSF53649">
    <property type="entry name" value="Alkaline phosphatase-like"/>
    <property type="match status" value="1"/>
</dbReference>
<protein>
    <recommendedName>
        <fullName evidence="16">glucose oxidase</fullName>
        <ecNumber evidence="16">1.1.3.4</ecNumber>
    </recommendedName>
</protein>
<dbReference type="VEuPathDB" id="FungiDB:BO71DRAFT_482715"/>
<evidence type="ECO:0000256" key="3">
    <source>
        <dbReference type="ARBA" id="ARBA00004498"/>
    </source>
</evidence>
<evidence type="ECO:0000256" key="8">
    <source>
        <dbReference type="ARBA" id="ARBA00022530"/>
    </source>
</evidence>
<dbReference type="PROSITE" id="PS00149">
    <property type="entry name" value="SULFATASE_2"/>
    <property type="match status" value="1"/>
</dbReference>
<dbReference type="PROSITE" id="PS00523">
    <property type="entry name" value="SULFATASE_1"/>
    <property type="match status" value="1"/>
</dbReference>
<feature type="domain" description="Sulfatase N-terminal" evidence="18">
    <location>
        <begin position="5"/>
        <end position="385"/>
    </location>
</feature>
<keyword evidence="10" id="KW-0732">Signal</keyword>
<evidence type="ECO:0000259" key="18">
    <source>
        <dbReference type="Pfam" id="PF00884"/>
    </source>
</evidence>
<organism evidence="20 21">
    <name type="scientific">Aspergillus ellipticus CBS 707.79</name>
    <dbReference type="NCBI Taxonomy" id="1448320"/>
    <lineage>
        <taxon>Eukaryota</taxon>
        <taxon>Fungi</taxon>
        <taxon>Dikarya</taxon>
        <taxon>Ascomycota</taxon>
        <taxon>Pezizomycotina</taxon>
        <taxon>Eurotiomycetes</taxon>
        <taxon>Eurotiomycetidae</taxon>
        <taxon>Eurotiales</taxon>
        <taxon>Aspergillaceae</taxon>
        <taxon>Aspergillus</taxon>
        <taxon>Aspergillus subgen. Circumdati</taxon>
    </lineage>
</organism>
<dbReference type="Gene3D" id="3.40.720.10">
    <property type="entry name" value="Alkaline Phosphatase, subunit A"/>
    <property type="match status" value="2"/>
</dbReference>
<gene>
    <name evidence="20" type="ORF">BO71DRAFT_482715</name>
</gene>
<evidence type="ECO:0000259" key="17">
    <source>
        <dbReference type="Pfam" id="PF00732"/>
    </source>
</evidence>
<evidence type="ECO:0000256" key="12">
    <source>
        <dbReference type="ARBA" id="ARBA00022827"/>
    </source>
</evidence>
<evidence type="ECO:0000256" key="5">
    <source>
        <dbReference type="ARBA" id="ARBA00010790"/>
    </source>
</evidence>
<dbReference type="STRING" id="1448320.A0A319DE62"/>
<dbReference type="AlphaFoldDB" id="A0A319DE62"/>
<feature type="domain" description="Glucose-methanol-choline oxidoreductase N-terminal" evidence="17">
    <location>
        <begin position="567"/>
        <end position="809"/>
    </location>
</feature>
<name>A0A319DE62_9EURO</name>
<keyword evidence="8" id="KW-0964">Secreted</keyword>
<evidence type="ECO:0000256" key="2">
    <source>
        <dbReference type="ARBA" id="ARBA00004191"/>
    </source>
</evidence>
<dbReference type="SUPFAM" id="SSF51905">
    <property type="entry name" value="FAD/NAD(P)-binding domain"/>
    <property type="match status" value="1"/>
</dbReference>
<evidence type="ECO:0000256" key="10">
    <source>
        <dbReference type="ARBA" id="ARBA00022729"/>
    </source>
</evidence>
<evidence type="ECO:0000256" key="13">
    <source>
        <dbReference type="ARBA" id="ARBA00023002"/>
    </source>
</evidence>
<dbReference type="Pfam" id="PF00884">
    <property type="entry name" value="Sulfatase"/>
    <property type="match status" value="1"/>
</dbReference>
<evidence type="ECO:0000256" key="7">
    <source>
        <dbReference type="ARBA" id="ARBA00022512"/>
    </source>
</evidence>
<evidence type="ECO:0000256" key="4">
    <source>
        <dbReference type="ARBA" id="ARBA00008779"/>
    </source>
</evidence>
<evidence type="ECO:0000259" key="19">
    <source>
        <dbReference type="Pfam" id="PF05199"/>
    </source>
</evidence>
<evidence type="ECO:0000256" key="15">
    <source>
        <dbReference type="ARBA" id="ARBA00049435"/>
    </source>
</evidence>
<dbReference type="GO" id="GO:0050660">
    <property type="term" value="F:flavin adenine dinucleotide binding"/>
    <property type="evidence" value="ECO:0007669"/>
    <property type="project" value="InterPro"/>
</dbReference>
<comment type="similarity">
    <text evidence="5">Belongs to the GMC oxidoreductase family.</text>
</comment>
<reference evidence="20 21" key="1">
    <citation type="submission" date="2018-02" db="EMBL/GenBank/DDBJ databases">
        <title>The genomes of Aspergillus section Nigri reveals drivers in fungal speciation.</title>
        <authorList>
            <consortium name="DOE Joint Genome Institute"/>
            <person name="Vesth T.C."/>
            <person name="Nybo J."/>
            <person name="Theobald S."/>
            <person name="Brandl J."/>
            <person name="Frisvad J.C."/>
            <person name="Nielsen K.F."/>
            <person name="Lyhne E.K."/>
            <person name="Kogle M.E."/>
            <person name="Kuo A."/>
            <person name="Riley R."/>
            <person name="Clum A."/>
            <person name="Nolan M."/>
            <person name="Lipzen A."/>
            <person name="Salamov A."/>
            <person name="Henrissat B."/>
            <person name="Wiebenga A."/>
            <person name="De vries R.P."/>
            <person name="Grigoriev I.V."/>
            <person name="Mortensen U.H."/>
            <person name="Andersen M.R."/>
            <person name="Baker S.E."/>
        </authorList>
    </citation>
    <scope>NUCLEOTIDE SEQUENCE [LARGE SCALE GENOMIC DNA]</scope>
    <source>
        <strain evidence="20 21">CBS 707.79</strain>
    </source>
</reference>
<dbReference type="InterPro" id="IPR000917">
    <property type="entry name" value="Sulfatase_N"/>
</dbReference>
<comment type="catalytic activity">
    <reaction evidence="15">
        <text>beta-D-glucose + O2 = D-glucono-1,5-lactone + H2O2</text>
        <dbReference type="Rhea" id="RHEA:11428"/>
        <dbReference type="ChEBI" id="CHEBI:15379"/>
        <dbReference type="ChEBI" id="CHEBI:15903"/>
        <dbReference type="ChEBI" id="CHEBI:16217"/>
        <dbReference type="ChEBI" id="CHEBI:16240"/>
        <dbReference type="EC" id="1.1.3.4"/>
    </reaction>
    <physiologicalReaction direction="left-to-right" evidence="15">
        <dbReference type="Rhea" id="RHEA:11429"/>
    </physiologicalReaction>
</comment>
<evidence type="ECO:0000256" key="1">
    <source>
        <dbReference type="ARBA" id="ARBA00001974"/>
    </source>
</evidence>
<keyword evidence="14" id="KW-0325">Glycoprotein</keyword>
<dbReference type="Proteomes" id="UP000247810">
    <property type="component" value="Unassembled WGS sequence"/>
</dbReference>
<dbReference type="GO" id="GO:0016787">
    <property type="term" value="F:hydrolase activity"/>
    <property type="evidence" value="ECO:0007669"/>
    <property type="project" value="UniProtKB-KW"/>
</dbReference>
<dbReference type="Pfam" id="PF05199">
    <property type="entry name" value="GMC_oxred_C"/>
    <property type="match status" value="1"/>
</dbReference>
<comment type="subcellular location">
    <subcellularLocation>
        <location evidence="2">Secreted</location>
        <location evidence="2">Cell wall</location>
    </subcellularLocation>
    <subcellularLocation>
        <location evidence="3">Secreted</location>
        <location evidence="3">Extracellular space</location>
        <location evidence="3">Extracellular matrix</location>
    </subcellularLocation>
</comment>
<dbReference type="PANTHER" id="PTHR43108">
    <property type="entry name" value="N-ACETYLGLUCOSAMINE-6-SULFATASE FAMILY MEMBER"/>
    <property type="match status" value="1"/>
</dbReference>
<dbReference type="InterPro" id="IPR000172">
    <property type="entry name" value="GMC_OxRdtase_N"/>
</dbReference>
<keyword evidence="8" id="KW-0272">Extracellular matrix</keyword>
<keyword evidence="9" id="KW-0285">Flavoprotein</keyword>
<comment type="subunit">
    <text evidence="6">Homodimer.</text>
</comment>
<keyword evidence="13" id="KW-0560">Oxidoreductase</keyword>
<keyword evidence="7" id="KW-0134">Cell wall</keyword>
<keyword evidence="21" id="KW-1185">Reference proteome</keyword>
<dbReference type="Gene3D" id="3.50.50.60">
    <property type="entry name" value="FAD/NAD(P)-binding domain"/>
    <property type="match status" value="1"/>
</dbReference>
<evidence type="ECO:0000256" key="9">
    <source>
        <dbReference type="ARBA" id="ARBA00022630"/>
    </source>
</evidence>
<proteinExistence type="inferred from homology"/>
<sequence length="1052" mass="118166">MPSQPNIVFIMADDHASKAISCYGAGINHTPNIDRIAHEGMKFNHCYVTNSICTPSRAAILTGTHNHVNGVMTLDSKINKHLPNVAKHLRTGGYQTAMVGKWHLGEGSAHEPTGFDYWTVVPGQGQYHDPEFIEMGEKIVEKGYATDIITDKSINWLKQRDPKKPFFLMCHHKAPHRSWECHPDHKNLYQDDVTLPDTFDDDYKNRAKAVEVAKMRIESDITYFDLGLVQPDGGSEVGELFIPGSSLTDRKIPNVSDADIHNFRLIDKDTAEIFTFTSSEELRRFKYQRYLKRYLRTIHSVDKNVGRLLDYLDAENPTENTVIIYTSDQGFFLGEHGWFDKRFMYEESFQMPFVIRYPAMIRPNSVCNDIISNVDFATTWLDLAEVRIPSYMQGVSFVSLLRGFTPPDWKQVAYHRYWMHRDPIHNAYAHYGVRNQRYKLIYWYAEDFDLPGTREGGQPREWELFDCEKDPLELFNVYGLEEYKDVVFELTDLLEEKMEEIGDTPVHDIIYGGLTLANRLLSSPNTTVAIIEPGKDESTNPNATTISGFGRAFNTPIDWQYHTANQTYAANQSIEYHAGKAWGGTRMTYLRTQTAQLDAWSTLGNTGWNWSTMWPYYLKSERFQVPTPAQTDAGASYVSAFHGRNGSLKVGYPFELQNGSFEGLVRSTWEGMGVEFNPDPNGGDVRGFSVWPQTVDRGLDVREDASRAYYLPVRGRGNFVMLRGVVGRVVWREGEGENGVVADGVEYIGVDGRRETVYARKEVVLSAGSVRSAAILELSGVGNPEILGKYNISVKVPLRAVGENAQDQPNNSILFSGNWTFNGTVPYVTYATASDIFGSETDAVARSTAADLDGWAERAARATGYAVEVAALKREFQVQHDLIFKENAPCVEILTTASGKNLASAFWIPMPSSREANPAINPNYFMVDWDNTLQTKINDISLQFWATSPVNSIVGERTTPSVSTVPENATDEQWASWLKSSFSANHHLIGTAVMLPRELGEVVDAKFRVYGTENVRVVDASVLPAQLSGHLTSTIYAISERAADIITGKVVV</sequence>
<dbReference type="PANTHER" id="PTHR43108:SF6">
    <property type="entry name" value="N-SULPHOGLUCOSAMINE SULPHOHYDROLASE"/>
    <property type="match status" value="1"/>
</dbReference>